<accession>A0A8X7RMU8</accession>
<dbReference type="AlphaFoldDB" id="A0A8X7RMU8"/>
<protein>
    <submittedName>
        <fullName evidence="2">Uncharacterized protein</fullName>
    </submittedName>
</protein>
<organism evidence="2 3">
    <name type="scientific">Brassica carinata</name>
    <name type="common">Ethiopian mustard</name>
    <name type="synonym">Abyssinian cabbage</name>
    <dbReference type="NCBI Taxonomy" id="52824"/>
    <lineage>
        <taxon>Eukaryota</taxon>
        <taxon>Viridiplantae</taxon>
        <taxon>Streptophyta</taxon>
        <taxon>Embryophyta</taxon>
        <taxon>Tracheophyta</taxon>
        <taxon>Spermatophyta</taxon>
        <taxon>Magnoliopsida</taxon>
        <taxon>eudicotyledons</taxon>
        <taxon>Gunneridae</taxon>
        <taxon>Pentapetalae</taxon>
        <taxon>rosids</taxon>
        <taxon>malvids</taxon>
        <taxon>Brassicales</taxon>
        <taxon>Brassicaceae</taxon>
        <taxon>Brassiceae</taxon>
        <taxon>Brassica</taxon>
    </lineage>
</organism>
<reference evidence="2 3" key="1">
    <citation type="submission" date="2020-02" db="EMBL/GenBank/DDBJ databases">
        <authorList>
            <person name="Ma Q."/>
            <person name="Huang Y."/>
            <person name="Song X."/>
            <person name="Pei D."/>
        </authorList>
    </citation>
    <scope>NUCLEOTIDE SEQUENCE [LARGE SCALE GENOMIC DNA]</scope>
    <source>
        <strain evidence="2">Sxm20200214</strain>
        <tissue evidence="2">Leaf</tissue>
    </source>
</reference>
<evidence type="ECO:0000313" key="2">
    <source>
        <dbReference type="EMBL" id="KAG2288369.1"/>
    </source>
</evidence>
<dbReference type="OrthoDB" id="1105567at2759"/>
<keyword evidence="3" id="KW-1185">Reference proteome</keyword>
<sequence>MNITKLLVVVFIATLCDNVGASQLRGMHNDTKLMDQKLQPEDIDNIIGNIIGPIIGIIGNNTGPINTTIPTLPYITSVTPC</sequence>
<evidence type="ECO:0000256" key="1">
    <source>
        <dbReference type="SAM" id="SignalP"/>
    </source>
</evidence>
<gene>
    <name evidence="2" type="ORF">Bca52824_047973</name>
</gene>
<name>A0A8X7RMU8_BRACI</name>
<dbReference type="EMBL" id="JAAMPC010000010">
    <property type="protein sequence ID" value="KAG2288369.1"/>
    <property type="molecule type" value="Genomic_DNA"/>
</dbReference>
<comment type="caution">
    <text evidence="2">The sequence shown here is derived from an EMBL/GenBank/DDBJ whole genome shotgun (WGS) entry which is preliminary data.</text>
</comment>
<feature type="chain" id="PRO_5036455828" evidence="1">
    <location>
        <begin position="22"/>
        <end position="81"/>
    </location>
</feature>
<proteinExistence type="predicted"/>
<feature type="signal peptide" evidence="1">
    <location>
        <begin position="1"/>
        <end position="21"/>
    </location>
</feature>
<keyword evidence="1" id="KW-0732">Signal</keyword>
<dbReference type="Proteomes" id="UP000886595">
    <property type="component" value="Unassembled WGS sequence"/>
</dbReference>
<evidence type="ECO:0000313" key="3">
    <source>
        <dbReference type="Proteomes" id="UP000886595"/>
    </source>
</evidence>